<keyword evidence="4 8" id="KW-0812">Transmembrane</keyword>
<protein>
    <submittedName>
        <fullName evidence="9">Uncharacterized protein</fullName>
    </submittedName>
</protein>
<dbReference type="InterPro" id="IPR036737">
    <property type="entry name" value="OmpA-like_sf"/>
</dbReference>
<keyword evidence="6 8" id="KW-0472">Membrane</keyword>
<dbReference type="STRING" id="1267768.BV394_05395"/>
<dbReference type="Pfam" id="PF13677">
    <property type="entry name" value="MotB_plug"/>
    <property type="match status" value="1"/>
</dbReference>
<organism evidence="9 10">
    <name type="scientific">Brevirhabdus pacifica</name>
    <dbReference type="NCBI Taxonomy" id="1267768"/>
    <lineage>
        <taxon>Bacteria</taxon>
        <taxon>Pseudomonadati</taxon>
        <taxon>Pseudomonadota</taxon>
        <taxon>Alphaproteobacteria</taxon>
        <taxon>Rhodobacterales</taxon>
        <taxon>Paracoccaceae</taxon>
        <taxon>Brevirhabdus</taxon>
    </lineage>
</organism>
<dbReference type="InterPro" id="IPR050330">
    <property type="entry name" value="Bact_OuterMem_StrucFunc"/>
</dbReference>
<dbReference type="InterPro" id="IPR006665">
    <property type="entry name" value="OmpA-like"/>
</dbReference>
<accession>A0A2M9DEG8</accession>
<dbReference type="AlphaFoldDB" id="A0A1U7DH43"/>
<keyword evidence="5 8" id="KW-1133">Transmembrane helix</keyword>
<sequence length="336" mass="36093">MPPSGQNEIIIKKVVDDDGHHDSHAGSGWKVAYADFMTAMMAFFLLLWILSVADEEKLRGLADYFSPSLSNTGGRSSGLLYGKAVDGEGDKNGATEDSKTPPAPTFGRTNPLAVFDSRMRDDIEKAAEAFEAQPARRAGLSPDNQAPDDTRDNTAESEADAELRRAAAEKAAAMAAEERDAAFEALKQRVGAAIAQRPELAPFTNNVMLDQTPEGLRVQIVDQEGRPMFPSGSARIEHATRDLIRIVGDAISGLPNPIVISGHADAVPFSGQGGYGNWELSADRANATRRVLLESGVTADRITRISGLADTEPLDPEHPTAPVNRRISILLKNIPE</sequence>
<dbReference type="RefSeq" id="WP_076979242.1">
    <property type="nucleotide sequence ID" value="NZ_CP019124.1"/>
</dbReference>
<keyword evidence="10" id="KW-1185">Reference proteome</keyword>
<dbReference type="EMBL" id="CP019124">
    <property type="protein sequence ID" value="APX89219.1"/>
    <property type="molecule type" value="Genomic_DNA"/>
</dbReference>
<feature type="region of interest" description="Disordered" evidence="7">
    <location>
        <begin position="80"/>
        <end position="112"/>
    </location>
</feature>
<evidence type="ECO:0000256" key="8">
    <source>
        <dbReference type="SAM" id="Phobius"/>
    </source>
</evidence>
<evidence type="ECO:0000313" key="9">
    <source>
        <dbReference type="EMBL" id="APX89219.1"/>
    </source>
</evidence>
<dbReference type="PROSITE" id="PS51123">
    <property type="entry name" value="OMPA_2"/>
    <property type="match status" value="1"/>
</dbReference>
<dbReference type="OrthoDB" id="7170686at2"/>
<reference evidence="9 10" key="1">
    <citation type="submission" date="2017-01" db="EMBL/GenBank/DDBJ databases">
        <title>Genomic analysis of Xuhuaishuia manganoxidans DY6-4.</title>
        <authorList>
            <person name="Wang X."/>
        </authorList>
    </citation>
    <scope>NUCLEOTIDE SEQUENCE [LARGE SCALE GENOMIC DNA]</scope>
    <source>
        <strain evidence="9 10">DY6-4</strain>
    </source>
</reference>
<comment type="similarity">
    <text evidence="2">Belongs to the MotB family.</text>
</comment>
<dbReference type="PANTHER" id="PTHR30329:SF21">
    <property type="entry name" value="LIPOPROTEIN YIAD-RELATED"/>
    <property type="match status" value="1"/>
</dbReference>
<feature type="region of interest" description="Disordered" evidence="7">
    <location>
        <begin position="130"/>
        <end position="169"/>
    </location>
</feature>
<evidence type="ECO:0000256" key="6">
    <source>
        <dbReference type="ARBA" id="ARBA00023136"/>
    </source>
</evidence>
<accession>A0A1U7DH43</accession>
<dbReference type="CDD" id="cd07185">
    <property type="entry name" value="OmpA_C-like"/>
    <property type="match status" value="1"/>
</dbReference>
<dbReference type="Pfam" id="PF00691">
    <property type="entry name" value="OmpA"/>
    <property type="match status" value="1"/>
</dbReference>
<evidence type="ECO:0000256" key="7">
    <source>
        <dbReference type="SAM" id="MobiDB-lite"/>
    </source>
</evidence>
<evidence type="ECO:0000256" key="2">
    <source>
        <dbReference type="ARBA" id="ARBA00008914"/>
    </source>
</evidence>
<feature type="transmembrane region" description="Helical" evidence="8">
    <location>
        <begin position="31"/>
        <end position="50"/>
    </location>
</feature>
<gene>
    <name evidence="9" type="ORF">BV394_05395</name>
</gene>
<evidence type="ECO:0000256" key="1">
    <source>
        <dbReference type="ARBA" id="ARBA00004162"/>
    </source>
</evidence>
<dbReference type="SUPFAM" id="SSF103088">
    <property type="entry name" value="OmpA-like"/>
    <property type="match status" value="1"/>
</dbReference>
<evidence type="ECO:0000256" key="4">
    <source>
        <dbReference type="ARBA" id="ARBA00022692"/>
    </source>
</evidence>
<evidence type="ECO:0000256" key="5">
    <source>
        <dbReference type="ARBA" id="ARBA00022989"/>
    </source>
</evidence>
<evidence type="ECO:0000313" key="10">
    <source>
        <dbReference type="Proteomes" id="UP000187266"/>
    </source>
</evidence>
<comment type="subcellular location">
    <subcellularLocation>
        <location evidence="1">Cell membrane</location>
        <topology evidence="1">Single-pass membrane protein</topology>
    </subcellularLocation>
</comment>
<proteinExistence type="inferred from homology"/>
<name>A0A1U7DH43_9RHOB</name>
<dbReference type="GO" id="GO:0005886">
    <property type="term" value="C:plasma membrane"/>
    <property type="evidence" value="ECO:0007669"/>
    <property type="project" value="UniProtKB-SubCell"/>
</dbReference>
<dbReference type="InterPro" id="IPR025713">
    <property type="entry name" value="MotB-like_N_dom"/>
</dbReference>
<dbReference type="Proteomes" id="UP000187266">
    <property type="component" value="Chromosome"/>
</dbReference>
<feature type="compositionally biased region" description="Basic and acidic residues" evidence="7">
    <location>
        <begin position="85"/>
        <end position="99"/>
    </location>
</feature>
<dbReference type="Gene3D" id="3.30.1330.60">
    <property type="entry name" value="OmpA-like domain"/>
    <property type="match status" value="1"/>
</dbReference>
<keyword evidence="3" id="KW-1003">Cell membrane</keyword>
<dbReference type="PANTHER" id="PTHR30329">
    <property type="entry name" value="STATOR ELEMENT OF FLAGELLAR MOTOR COMPLEX"/>
    <property type="match status" value="1"/>
</dbReference>
<evidence type="ECO:0000256" key="3">
    <source>
        <dbReference type="ARBA" id="ARBA00022475"/>
    </source>
</evidence>